<accession>U5PW60</accession>
<name>U5PW60_9CAUD</name>
<dbReference type="RefSeq" id="YP_009007660.1">
    <property type="nucleotide sequence ID" value="NC_023581.1"/>
</dbReference>
<gene>
    <name evidence="1" type="ORF">Presley_92</name>
</gene>
<evidence type="ECO:0000313" key="2">
    <source>
        <dbReference type="Proteomes" id="UP000017656"/>
    </source>
</evidence>
<sequence>MFTKEELQQALPAKMSKGISDDLVMNLNAMIGDPDHYERIRENMIGYTHILSEGKYTVDDYLNAVMYASYKMAGMTNIDAFSKTFPDKMVRYRAAGKSVNAINSFVTAYNKTKLVTNILSQALVPVHILNMDLFQEAVNVEAALMRNAKSEKVRHEAAKALMDVLRPPTESKIKLDIGMTKSNIMDDLAEATAKLVQEQRRAIETGQMTARQIAESKIIEGEVVDVN</sequence>
<dbReference type="GeneID" id="18504230"/>
<proteinExistence type="predicted"/>
<dbReference type="Proteomes" id="UP000017656">
    <property type="component" value="Segment"/>
</dbReference>
<organism evidence="1 2">
    <name type="scientific">Acinetobacter phage Presley</name>
    <dbReference type="NCBI Taxonomy" id="1406780"/>
    <lineage>
        <taxon>Viruses</taxon>
        <taxon>Duplodnaviria</taxon>
        <taxon>Heunggongvirae</taxon>
        <taxon>Uroviricota</taxon>
        <taxon>Caudoviricetes</taxon>
        <taxon>Schitoviridae</taxon>
        <taxon>Presleyvirus</taxon>
        <taxon>Presleyvirus presley</taxon>
    </lineage>
</organism>
<protein>
    <submittedName>
        <fullName evidence="1">Uncharacterized protein</fullName>
    </submittedName>
</protein>
<dbReference type="KEGG" id="vg:18504230"/>
<dbReference type="EMBL" id="KF669658">
    <property type="protein sequence ID" value="AGY48159.1"/>
    <property type="molecule type" value="Genomic_DNA"/>
</dbReference>
<dbReference type="OrthoDB" id="7923at10239"/>
<keyword evidence="2" id="KW-1185">Reference proteome</keyword>
<evidence type="ECO:0000313" key="1">
    <source>
        <dbReference type="EMBL" id="AGY48159.1"/>
    </source>
</evidence>
<reference evidence="1 2" key="1">
    <citation type="journal article" date="2013" name="Genome Announc.">
        <title>Complete Genome of Acinetobacter baumannii N4-Like Podophage Presley.</title>
        <authorList>
            <person name="Farmer N.G."/>
            <person name="Wood T.L."/>
            <person name="Chamakura K.R."/>
            <person name="Kuty Everett G.F."/>
        </authorList>
    </citation>
    <scope>NUCLEOTIDE SEQUENCE [LARGE SCALE GENOMIC DNA]</scope>
</reference>